<dbReference type="Proteomes" id="UP001484097">
    <property type="component" value="Unassembled WGS sequence"/>
</dbReference>
<dbReference type="HAMAP" id="MF_00984">
    <property type="entry name" value="SSB"/>
    <property type="match status" value="1"/>
</dbReference>
<comment type="caution">
    <text evidence="5">The sequence shown here is derived from an EMBL/GenBank/DDBJ whole genome shotgun (WGS) entry which is preliminary data.</text>
</comment>
<dbReference type="GO" id="GO:0003677">
    <property type="term" value="F:DNA binding"/>
    <property type="evidence" value="ECO:0007669"/>
    <property type="project" value="UniProtKB-KW"/>
</dbReference>
<dbReference type="Pfam" id="PF00436">
    <property type="entry name" value="SSB"/>
    <property type="match status" value="1"/>
</dbReference>
<gene>
    <name evidence="5" type="primary">ssb</name>
    <name evidence="5" type="ORF">ABDK96_01910</name>
</gene>
<dbReference type="RefSeq" id="WP_347918459.1">
    <property type="nucleotide sequence ID" value="NZ_JBDXMX010000001.1"/>
</dbReference>
<accession>A0ABV0IG23</accession>
<organism evidence="5 6">
    <name type="scientific">Citricoccus nitrophenolicus</name>
    <dbReference type="NCBI Taxonomy" id="863575"/>
    <lineage>
        <taxon>Bacteria</taxon>
        <taxon>Bacillati</taxon>
        <taxon>Actinomycetota</taxon>
        <taxon>Actinomycetes</taxon>
        <taxon>Micrococcales</taxon>
        <taxon>Micrococcaceae</taxon>
        <taxon>Citricoccus</taxon>
    </lineage>
</organism>
<comment type="caution">
    <text evidence="2">Lacks conserved residue(s) required for the propagation of feature annotation.</text>
</comment>
<evidence type="ECO:0000313" key="5">
    <source>
        <dbReference type="EMBL" id="MEO9246432.1"/>
    </source>
</evidence>
<dbReference type="SUPFAM" id="SSF50249">
    <property type="entry name" value="Nucleic acid-binding proteins"/>
    <property type="match status" value="1"/>
</dbReference>
<dbReference type="InterPro" id="IPR011344">
    <property type="entry name" value="ssDNA-bd"/>
</dbReference>
<evidence type="ECO:0000256" key="1">
    <source>
        <dbReference type="ARBA" id="ARBA00023125"/>
    </source>
</evidence>
<evidence type="ECO:0000313" key="6">
    <source>
        <dbReference type="Proteomes" id="UP001484097"/>
    </source>
</evidence>
<proteinExistence type="inferred from homology"/>
<feature type="compositionally biased region" description="Gly residues" evidence="4">
    <location>
        <begin position="122"/>
        <end position="145"/>
    </location>
</feature>
<keyword evidence="1 2" id="KW-0238">DNA-binding</keyword>
<dbReference type="NCBIfam" id="TIGR00621">
    <property type="entry name" value="ssb"/>
    <property type="match status" value="1"/>
</dbReference>
<feature type="region of interest" description="Disordered" evidence="4">
    <location>
        <begin position="109"/>
        <end position="155"/>
    </location>
</feature>
<dbReference type="EMBL" id="JBDXMX010000001">
    <property type="protein sequence ID" value="MEO9246432.1"/>
    <property type="molecule type" value="Genomic_DNA"/>
</dbReference>
<evidence type="ECO:0000256" key="3">
    <source>
        <dbReference type="RuleBase" id="RU000524"/>
    </source>
</evidence>
<dbReference type="InterPro" id="IPR012340">
    <property type="entry name" value="NA-bd_OB-fold"/>
</dbReference>
<name>A0ABV0IG23_9MICC</name>
<feature type="compositionally biased region" description="Low complexity" evidence="4">
    <location>
        <begin position="146"/>
        <end position="155"/>
    </location>
</feature>
<comment type="subunit">
    <text evidence="2">Homotetramer.</text>
</comment>
<evidence type="ECO:0000256" key="4">
    <source>
        <dbReference type="SAM" id="MobiDB-lite"/>
    </source>
</evidence>
<dbReference type="CDD" id="cd04496">
    <property type="entry name" value="SSB_OBF"/>
    <property type="match status" value="1"/>
</dbReference>
<keyword evidence="6" id="KW-1185">Reference proteome</keyword>
<reference evidence="5 6" key="1">
    <citation type="submission" date="2024-05" db="EMBL/GenBank/DDBJ databases">
        <authorList>
            <person name="Yi C."/>
        </authorList>
    </citation>
    <scope>NUCLEOTIDE SEQUENCE [LARGE SCALE GENOMIC DNA]</scope>
    <source>
        <strain evidence="5 6">XS13</strain>
    </source>
</reference>
<sequence>MANEQMITIRGRLTADPELRFTPSGAAIASFTIAATARKFDKASNEWKDAPAIFWRCTAWKDMGENVAASLTKGSPVIALAELESRSYETREGEKRTVTEARVEAIGPDLRWVTAKTEKPGHSGGGGFNGGQPAGDTWGGSGGNWGAPADGEPPF</sequence>
<protein>
    <recommendedName>
        <fullName evidence="2 3">Single-stranded DNA-binding protein</fullName>
        <shortName evidence="2">SSB</shortName>
    </recommendedName>
</protein>
<dbReference type="InterPro" id="IPR000424">
    <property type="entry name" value="Primosome_PriB/ssb"/>
</dbReference>
<dbReference type="Gene3D" id="2.40.50.140">
    <property type="entry name" value="Nucleic acid-binding proteins"/>
    <property type="match status" value="1"/>
</dbReference>
<dbReference type="PROSITE" id="PS50935">
    <property type="entry name" value="SSB"/>
    <property type="match status" value="1"/>
</dbReference>
<evidence type="ECO:0000256" key="2">
    <source>
        <dbReference type="HAMAP-Rule" id="MF_00984"/>
    </source>
</evidence>